<sequence>MIKDDIIAFGNHNWLILEWDDNRKLVITKDIIELRWYHTEFVDVTWPESEIRKYLNTDFYDMFNQHEKEKIIPVVNRNPDNPWFGTKGGADTMDKIFLLSLEEVCRYFGDSGKKLLNRDGQKWHIEDENNRKRQAVYNNKPQWWRLRSPSYYSRTSASISSNGNVYVRGNGVHGSPKDGGGVRPAMWLTLEV</sequence>
<protein>
    <recommendedName>
        <fullName evidence="1">DUF6273 domain-containing protein</fullName>
    </recommendedName>
</protein>
<dbReference type="Proteomes" id="UP000199577">
    <property type="component" value="Unassembled WGS sequence"/>
</dbReference>
<dbReference type="STRING" id="623281.SAMN05421747_107159"/>
<dbReference type="RefSeq" id="WP_090973408.1">
    <property type="nucleotide sequence ID" value="NZ_FOLL01000007.1"/>
</dbReference>
<dbReference type="AlphaFoldDB" id="A0A1I1HWN3"/>
<dbReference type="InterPro" id="IPR046240">
    <property type="entry name" value="DUF6273"/>
</dbReference>
<evidence type="ECO:0000259" key="1">
    <source>
        <dbReference type="Pfam" id="PF19789"/>
    </source>
</evidence>
<dbReference type="Pfam" id="PF19789">
    <property type="entry name" value="DUF6273"/>
    <property type="match status" value="1"/>
</dbReference>
<organism evidence="2 3">
    <name type="scientific">Parapedobacter composti</name>
    <dbReference type="NCBI Taxonomy" id="623281"/>
    <lineage>
        <taxon>Bacteria</taxon>
        <taxon>Pseudomonadati</taxon>
        <taxon>Bacteroidota</taxon>
        <taxon>Sphingobacteriia</taxon>
        <taxon>Sphingobacteriales</taxon>
        <taxon>Sphingobacteriaceae</taxon>
        <taxon>Parapedobacter</taxon>
    </lineage>
</organism>
<proteinExistence type="predicted"/>
<accession>A0A1I1HWN3</accession>
<keyword evidence="3" id="KW-1185">Reference proteome</keyword>
<dbReference type="OrthoDB" id="384490at2"/>
<evidence type="ECO:0000313" key="3">
    <source>
        <dbReference type="Proteomes" id="UP000199577"/>
    </source>
</evidence>
<gene>
    <name evidence="2" type="ORF">SAMN05421747_107159</name>
</gene>
<dbReference type="EMBL" id="FOLL01000007">
    <property type="protein sequence ID" value="SFC28344.1"/>
    <property type="molecule type" value="Genomic_DNA"/>
</dbReference>
<reference evidence="2 3" key="1">
    <citation type="submission" date="2016-10" db="EMBL/GenBank/DDBJ databases">
        <authorList>
            <person name="de Groot N.N."/>
        </authorList>
    </citation>
    <scope>NUCLEOTIDE SEQUENCE [LARGE SCALE GENOMIC DNA]</scope>
    <source>
        <strain evidence="2 3">DSM 22900</strain>
    </source>
</reference>
<evidence type="ECO:0000313" key="2">
    <source>
        <dbReference type="EMBL" id="SFC28344.1"/>
    </source>
</evidence>
<name>A0A1I1HWN3_9SPHI</name>
<feature type="domain" description="DUF6273" evidence="1">
    <location>
        <begin position="22"/>
        <end position="189"/>
    </location>
</feature>